<feature type="transmembrane region" description="Helical" evidence="1">
    <location>
        <begin position="118"/>
        <end position="136"/>
    </location>
</feature>
<organism evidence="2 3">
    <name type="scientific">Sumerlaea chitinivorans</name>
    <dbReference type="NCBI Taxonomy" id="2250252"/>
    <lineage>
        <taxon>Bacteria</taxon>
        <taxon>Candidatus Sumerlaeota</taxon>
        <taxon>Candidatus Sumerlaeia</taxon>
        <taxon>Candidatus Sumerlaeales</taxon>
        <taxon>Candidatus Sumerlaeaceae</taxon>
        <taxon>Candidatus Sumerlaea</taxon>
    </lineage>
</organism>
<feature type="transmembrane region" description="Helical" evidence="1">
    <location>
        <begin position="423"/>
        <end position="443"/>
    </location>
</feature>
<name>A0A2Z4Y7R2_SUMC1</name>
<feature type="transmembrane region" description="Helical" evidence="1">
    <location>
        <begin position="200"/>
        <end position="224"/>
    </location>
</feature>
<protein>
    <recommendedName>
        <fullName evidence="4">Glycosyltransferase RgtA/B/C/D-like domain-containing protein</fullName>
    </recommendedName>
</protein>
<feature type="transmembrane region" description="Helical" evidence="1">
    <location>
        <begin position="148"/>
        <end position="165"/>
    </location>
</feature>
<dbReference type="Proteomes" id="UP000262583">
    <property type="component" value="Chromosome"/>
</dbReference>
<keyword evidence="1" id="KW-1133">Transmembrane helix</keyword>
<reference evidence="2 3" key="1">
    <citation type="submission" date="2018-05" db="EMBL/GenBank/DDBJ databases">
        <title>A metagenomic window into the 2 km-deep terrestrial subsurface aquifer revealed taxonomically and functionally diverse microbial community comprising novel uncultured bacterial lineages.</title>
        <authorList>
            <person name="Kadnikov V.V."/>
            <person name="Mardanov A.V."/>
            <person name="Beletsky A.V."/>
            <person name="Banks D."/>
            <person name="Pimenov N.V."/>
            <person name="Frank Y.A."/>
            <person name="Karnachuk O.V."/>
            <person name="Ravin N.V."/>
        </authorList>
    </citation>
    <scope>NUCLEOTIDE SEQUENCE [LARGE SCALE GENOMIC DNA]</scope>
    <source>
        <strain evidence="2">BY</strain>
    </source>
</reference>
<feature type="transmembrane region" description="Helical" evidence="1">
    <location>
        <begin position="236"/>
        <end position="254"/>
    </location>
</feature>
<feature type="transmembrane region" description="Helical" evidence="1">
    <location>
        <begin position="328"/>
        <end position="346"/>
    </location>
</feature>
<feature type="transmembrane region" description="Helical" evidence="1">
    <location>
        <begin position="358"/>
        <end position="376"/>
    </location>
</feature>
<keyword evidence="1" id="KW-0472">Membrane</keyword>
<keyword evidence="1" id="KW-0812">Transmembrane</keyword>
<proteinExistence type="predicted"/>
<feature type="transmembrane region" description="Helical" evidence="1">
    <location>
        <begin position="388"/>
        <end position="411"/>
    </location>
</feature>
<evidence type="ECO:0000313" key="2">
    <source>
        <dbReference type="EMBL" id="AXA36455.1"/>
    </source>
</evidence>
<feature type="transmembrane region" description="Helical" evidence="1">
    <location>
        <begin position="22"/>
        <end position="43"/>
    </location>
</feature>
<sequence length="613" mass="68945">MVPECAQEHPDNRRHRSSELRVLILASLAIVLLSFAVPLRGWWTGDCGLRYLILHNIVDRHPWQGFWLEYPLRHLDPEYEFRPFLIIQTFVHKGQLFAQYPPWFCYLSAPFYALAGRMGMRFVTVVAGLLLLYGAYKLAKYVGVRRPSWAASVVVFGTPVLPYIYTFWDVIPALAAAVWATYFALRVVEGHSKTDWMWAALAFFFAFLMREEYLLWTACVWAALLPSVFLRRGWRPFLAMVVCAGAAMASVMLANRALVGHYLFFHASTGSGVAPEFSWSLSSRLNTAFYYLARIEAPQLNPLAINDLLKFSYLCTLALIPHTNGKTAIALLVLGTLGAVLVRTHLWAPGNPVTTQWVANSLSAATPLVFVGLYLWRPAFWRWQMTEHLRACALAAGSVLFLAATVCLSVPGSETKLNFGPRLLLPIYPGLIIAVFALLPGWLDRMPTSKLRQVAAAFVVVLVGIGCIDSAVFLSRLRWKVNSSKHFYEVVSAIAPQAPILTDMWYIATDPAELFYARHLLSLEAASDSARQQRLMEICKQLNPTEALLLISKDSPPPWLTDYGDLFPVNLEKEFHMFGVRMPCYAFILRYRNESPTSLQHVEPAHAQTAPPS</sequence>
<dbReference type="EMBL" id="CP030759">
    <property type="protein sequence ID" value="AXA36455.1"/>
    <property type="molecule type" value="Genomic_DNA"/>
</dbReference>
<dbReference type="AlphaFoldDB" id="A0A2Z4Y7R2"/>
<dbReference type="KEGG" id="schv:BRCON_1678"/>
<evidence type="ECO:0000256" key="1">
    <source>
        <dbReference type="SAM" id="Phobius"/>
    </source>
</evidence>
<evidence type="ECO:0000313" key="3">
    <source>
        <dbReference type="Proteomes" id="UP000262583"/>
    </source>
</evidence>
<gene>
    <name evidence="2" type="ORF">BRCON_1678</name>
</gene>
<feature type="transmembrane region" description="Helical" evidence="1">
    <location>
        <begin position="455"/>
        <end position="474"/>
    </location>
</feature>
<accession>A0A2Z4Y7R2</accession>
<evidence type="ECO:0008006" key="4">
    <source>
        <dbReference type="Google" id="ProtNLM"/>
    </source>
</evidence>